<protein>
    <submittedName>
        <fullName evidence="1">Uncharacterized protein</fullName>
    </submittedName>
</protein>
<sequence length="80" mass="8919">MAFNPMALLQIKEKAEGFNSRHPKLAMFFKDAGSRIDTGAVLELSVTTPDGNKIRTNFRVCEEDKEFLAMLTSLAGQNKQ</sequence>
<proteinExistence type="predicted"/>
<dbReference type="AlphaFoldDB" id="A0A1T4M5W6"/>
<dbReference type="STRING" id="290054.SAMN02745114_01130"/>
<gene>
    <name evidence="1" type="ORF">SAMN02745114_01130</name>
</gene>
<reference evidence="2" key="1">
    <citation type="submission" date="2017-02" db="EMBL/GenBank/DDBJ databases">
        <authorList>
            <person name="Varghese N."/>
            <person name="Submissions S."/>
        </authorList>
    </citation>
    <scope>NUCLEOTIDE SEQUENCE [LARGE SCALE GENOMIC DNA]</scope>
    <source>
        <strain evidence="2">ATCC 51222</strain>
    </source>
</reference>
<organism evidence="1 2">
    <name type="scientific">Eubacterium coprostanoligenes</name>
    <dbReference type="NCBI Taxonomy" id="290054"/>
    <lineage>
        <taxon>Bacteria</taxon>
        <taxon>Bacillati</taxon>
        <taxon>Bacillota</taxon>
        <taxon>Clostridia</taxon>
        <taxon>Eubacteriales</taxon>
        <taxon>Eubacteriaceae</taxon>
        <taxon>Eubacterium</taxon>
    </lineage>
</organism>
<keyword evidence="2" id="KW-1185">Reference proteome</keyword>
<evidence type="ECO:0000313" key="1">
    <source>
        <dbReference type="EMBL" id="SJZ62246.1"/>
    </source>
</evidence>
<name>A0A1T4M5W6_9FIRM</name>
<accession>A0A1T4M5W6</accession>
<dbReference type="Proteomes" id="UP000190657">
    <property type="component" value="Unassembled WGS sequence"/>
</dbReference>
<evidence type="ECO:0000313" key="2">
    <source>
        <dbReference type="Proteomes" id="UP000190657"/>
    </source>
</evidence>
<dbReference type="EMBL" id="FUWW01000011">
    <property type="protein sequence ID" value="SJZ62246.1"/>
    <property type="molecule type" value="Genomic_DNA"/>
</dbReference>